<name>C9L9D3_BLAHA</name>
<dbReference type="EMBL" id="ABYU02000027">
    <property type="protein sequence ID" value="EEX21279.1"/>
    <property type="molecule type" value="Genomic_DNA"/>
</dbReference>
<dbReference type="AlphaFoldDB" id="C9L9D3"/>
<keyword evidence="1" id="KW-1133">Transmembrane helix</keyword>
<dbReference type="Proteomes" id="UP000003755">
    <property type="component" value="Unassembled WGS sequence"/>
</dbReference>
<dbReference type="STRING" id="537007.BLAHAN_06016"/>
<feature type="transmembrane region" description="Helical" evidence="1">
    <location>
        <begin position="6"/>
        <end position="28"/>
    </location>
</feature>
<evidence type="ECO:0000256" key="1">
    <source>
        <dbReference type="SAM" id="Phobius"/>
    </source>
</evidence>
<accession>C9L9D3</accession>
<gene>
    <name evidence="2" type="ORF">BLAHAN_06016</name>
</gene>
<evidence type="ECO:0000313" key="3">
    <source>
        <dbReference type="Proteomes" id="UP000003755"/>
    </source>
</evidence>
<proteinExistence type="predicted"/>
<dbReference type="HOGENOM" id="CLU_1188083_0_0_9"/>
<reference evidence="2" key="1">
    <citation type="submission" date="2009-09" db="EMBL/GenBank/DDBJ databases">
        <authorList>
            <person name="Weinstock G."/>
            <person name="Sodergren E."/>
            <person name="Clifton S."/>
            <person name="Fulton L."/>
            <person name="Fulton B."/>
            <person name="Courtney L."/>
            <person name="Fronick C."/>
            <person name="Harrison M."/>
            <person name="Strong C."/>
            <person name="Farmer C."/>
            <person name="Delahaunty K."/>
            <person name="Markovic C."/>
            <person name="Hall O."/>
            <person name="Minx P."/>
            <person name="Tomlinson C."/>
            <person name="Mitreva M."/>
            <person name="Nelson J."/>
            <person name="Hou S."/>
            <person name="Wollam A."/>
            <person name="Pepin K.H."/>
            <person name="Johnson M."/>
            <person name="Bhonagiri V."/>
            <person name="Nash W.E."/>
            <person name="Warren W."/>
            <person name="Chinwalla A."/>
            <person name="Mardis E.R."/>
            <person name="Wilson R.K."/>
        </authorList>
    </citation>
    <scope>NUCLEOTIDE SEQUENCE [LARGE SCALE GENOMIC DNA]</scope>
    <source>
        <strain evidence="2">DSM 20583</strain>
    </source>
</reference>
<keyword evidence="1" id="KW-0472">Membrane</keyword>
<keyword evidence="1" id="KW-0812">Transmembrane</keyword>
<dbReference type="KEGG" id="bhan:CGC63_14705"/>
<dbReference type="RefSeq" id="WP_003022121.1">
    <property type="nucleotide sequence ID" value="NZ_CP022413.2"/>
</dbReference>
<organism evidence="2 3">
    <name type="scientific">Blautia hansenii DSM 20583</name>
    <dbReference type="NCBI Taxonomy" id="537007"/>
    <lineage>
        <taxon>Bacteria</taxon>
        <taxon>Bacillati</taxon>
        <taxon>Bacillota</taxon>
        <taxon>Clostridia</taxon>
        <taxon>Lachnospirales</taxon>
        <taxon>Lachnospiraceae</taxon>
        <taxon>Blautia</taxon>
    </lineage>
</organism>
<protein>
    <submittedName>
        <fullName evidence="2">Uncharacterized protein</fullName>
    </submittedName>
</protein>
<evidence type="ECO:0000313" key="2">
    <source>
        <dbReference type="EMBL" id="EEX21279.1"/>
    </source>
</evidence>
<keyword evidence="3" id="KW-1185">Reference proteome</keyword>
<sequence>MKKYSWVFGVFIMILCIGFGLFFPRIVFSNVLNENLEQVEKYKVNPIEITHSNSIIEAMRVVYKKDYEFDYQEELANLSREELAEVCNSFLQGLQLEGWGYMQISIDKSSMDAKCNLLVIKDSSTSAVIWTVKAKCLTGDELVLCVDDKNKKVVQMSYNVTADDGNSAAYCIDNKNSEYVKANLISYLEEYYEFSIEPEDDSYDVIKLVDKNKDEILMSVYFYYKGPELLPFE</sequence>
<comment type="caution">
    <text evidence="2">The sequence shown here is derived from an EMBL/GenBank/DDBJ whole genome shotgun (WGS) entry which is preliminary data.</text>
</comment>